<dbReference type="Proteomes" id="UP001597061">
    <property type="component" value="Unassembled WGS sequence"/>
</dbReference>
<dbReference type="Pfam" id="PF11751">
    <property type="entry name" value="PorP_SprF"/>
    <property type="match status" value="1"/>
</dbReference>
<feature type="coiled-coil region" evidence="1">
    <location>
        <begin position="340"/>
        <end position="461"/>
    </location>
</feature>
<dbReference type="NCBIfam" id="TIGR03519">
    <property type="entry name" value="T9SS_PorP_fam"/>
    <property type="match status" value="1"/>
</dbReference>
<comment type="caution">
    <text evidence="2">The sequence shown here is derived from an EMBL/GenBank/DDBJ whole genome shotgun (WGS) entry which is preliminary data.</text>
</comment>
<keyword evidence="3" id="KW-1185">Reference proteome</keyword>
<sequence length="760" mass="85324">MIKQLLYVVICFCFAQMLYSQEDGVVAFSLPVCNSFKFNKYAINPTFSFVREQNKYISFTNKRQWVQFDNAPQTYLFSYSGRFGENTGAGIGLFQQNYGVLTTFGGVLNYAQNVVLDRDSNLTFGLNLGVYKSGINEGNVITNFPDSSLENIPSNMLFTIAPGINYGTTFFDFGVSLNNIVSYNLKTSKIIEDNPEQSIQAHVLYTGYVESRGFFDRSKFSGLVRSEFKKEQTVISGIMMLNIPKGLWAQAGYNTLYGLSAGIGLNITNQIAIEYNFEKEMGDMVSFGNSHEITLAYKFRKNQRYNYNDDDDEEALFSSSGGSKKVLAKTGSTSTKVDRAAIAEAKAQAKADALAKLEAKKQERLKSLGASKANQVIENQSKEAEEIVKAKLEQEAKAKAESEEVAKAKAEAARIQLAAETKAKAEAEEVAKAKLEQDAKAKTEEAARVKLEQEEKIKQEELDAALILKPTNPTEIAINNLTKLATDSKLEQDALLLKLNETVSNREKDLKDLKQENDLSEQGIFTEPKPFKSVSAENAELESLKVQIDDVIKSQDAQIINLENLYKERLKAVPNAQDSINTIYLNEILILKEAQAKAKRSKESLVSELETIKIATEIERKRRIKRAEYDNEQDRYNKDRAVLNSIKQFTEESTVPLKKEDFDFGEEQTENIQIIKDVSNVESGYYLVIAVHSDTAKRDEFLRKSVAAGQKNIDFFFDVATNKYYIYYEKFEDINGATNAIQAKGSTPYNGKMSLIKIEN</sequence>
<evidence type="ECO:0000313" key="3">
    <source>
        <dbReference type="Proteomes" id="UP001597061"/>
    </source>
</evidence>
<evidence type="ECO:0000256" key="1">
    <source>
        <dbReference type="SAM" id="Coils"/>
    </source>
</evidence>
<accession>A0ABW3JEC4</accession>
<keyword evidence="1" id="KW-0175">Coiled coil</keyword>
<dbReference type="EMBL" id="JBHTJI010000001">
    <property type="protein sequence ID" value="MFD0988815.1"/>
    <property type="molecule type" value="Genomic_DNA"/>
</dbReference>
<dbReference type="InterPro" id="IPR019861">
    <property type="entry name" value="PorP/SprF_Bacteroidetes"/>
</dbReference>
<proteinExistence type="predicted"/>
<name>A0ABW3JEC4_9FLAO</name>
<reference evidence="3" key="1">
    <citation type="journal article" date="2019" name="Int. J. Syst. Evol. Microbiol.">
        <title>The Global Catalogue of Microorganisms (GCM) 10K type strain sequencing project: providing services to taxonomists for standard genome sequencing and annotation.</title>
        <authorList>
            <consortium name="The Broad Institute Genomics Platform"/>
            <consortium name="The Broad Institute Genome Sequencing Center for Infectious Disease"/>
            <person name="Wu L."/>
            <person name="Ma J."/>
        </authorList>
    </citation>
    <scope>NUCLEOTIDE SEQUENCE [LARGE SCALE GENOMIC DNA]</scope>
    <source>
        <strain evidence="3">CCUG 62414</strain>
    </source>
</reference>
<evidence type="ECO:0000313" key="2">
    <source>
        <dbReference type="EMBL" id="MFD0988815.1"/>
    </source>
</evidence>
<protein>
    <submittedName>
        <fullName evidence="2">PorP/SprF family type IX secretion system membrane protein</fullName>
    </submittedName>
</protein>
<gene>
    <name evidence="2" type="ORF">ACFQ1R_01790</name>
</gene>
<organism evidence="2 3">
    <name type="scientific">Mariniflexile jejuense</name>
    <dbReference type="NCBI Taxonomy" id="1173582"/>
    <lineage>
        <taxon>Bacteria</taxon>
        <taxon>Pseudomonadati</taxon>
        <taxon>Bacteroidota</taxon>
        <taxon>Flavobacteriia</taxon>
        <taxon>Flavobacteriales</taxon>
        <taxon>Flavobacteriaceae</taxon>
        <taxon>Mariniflexile</taxon>
    </lineage>
</organism>
<dbReference type="RefSeq" id="WP_379924397.1">
    <property type="nucleotide sequence ID" value="NZ_JBHTJI010000001.1"/>
</dbReference>